<evidence type="ECO:0000313" key="1">
    <source>
        <dbReference type="EMBL" id="RWA08077.1"/>
    </source>
</evidence>
<gene>
    <name evidence="1" type="ORF">EKO27_g7032</name>
</gene>
<protein>
    <submittedName>
        <fullName evidence="1">Uncharacterized protein</fullName>
    </submittedName>
</protein>
<name>A0A439D1C0_9PEZI</name>
<dbReference type="Proteomes" id="UP000286045">
    <property type="component" value="Unassembled WGS sequence"/>
</dbReference>
<accession>A0A439D1C0</accession>
<reference evidence="1 2" key="1">
    <citation type="submission" date="2018-12" db="EMBL/GenBank/DDBJ databases">
        <title>Draft genome sequence of Xylaria grammica IHI A82.</title>
        <authorList>
            <person name="Buettner E."/>
            <person name="Kellner H."/>
        </authorList>
    </citation>
    <scope>NUCLEOTIDE SEQUENCE [LARGE SCALE GENOMIC DNA]</scope>
    <source>
        <strain evidence="1 2">IHI A82</strain>
    </source>
</reference>
<proteinExistence type="predicted"/>
<evidence type="ECO:0000313" key="2">
    <source>
        <dbReference type="Proteomes" id="UP000286045"/>
    </source>
</evidence>
<sequence>MSFEQELDTLQRVYAQYREDGDLNIAMREALHQYATDKGLTFEVREEPQHFFSLVADLQQQDSAGNIYLTRSSNDDSLANIAIAFPIDTNDSPQWFASAFSTFDLLSRDNVLCGVTLMGFTSLRGEGVGLETWENAIGIIPGKPAAFSRLPLLAQFTKSPSPTTFPLSAIFQISESAEAPSSLVGSSLLIAKAQKMLGDQEGVRVCTQEFRRAPRLRVEGPGVAEVSRRIICAYSEYVVALFDNFD</sequence>
<comment type="caution">
    <text evidence="1">The sequence shown here is derived from an EMBL/GenBank/DDBJ whole genome shotgun (WGS) entry which is preliminary data.</text>
</comment>
<keyword evidence="2" id="KW-1185">Reference proteome</keyword>
<dbReference type="EMBL" id="RYZI01000220">
    <property type="protein sequence ID" value="RWA08077.1"/>
    <property type="molecule type" value="Genomic_DNA"/>
</dbReference>
<organism evidence="1 2">
    <name type="scientific">Xylaria grammica</name>
    <dbReference type="NCBI Taxonomy" id="363999"/>
    <lineage>
        <taxon>Eukaryota</taxon>
        <taxon>Fungi</taxon>
        <taxon>Dikarya</taxon>
        <taxon>Ascomycota</taxon>
        <taxon>Pezizomycotina</taxon>
        <taxon>Sordariomycetes</taxon>
        <taxon>Xylariomycetidae</taxon>
        <taxon>Xylariales</taxon>
        <taxon>Xylariaceae</taxon>
        <taxon>Xylaria</taxon>
    </lineage>
</organism>
<dbReference type="AlphaFoldDB" id="A0A439D1C0"/>